<evidence type="ECO:0000313" key="1">
    <source>
        <dbReference type="EMBL" id="NYH86715.1"/>
    </source>
</evidence>
<evidence type="ECO:0000313" key="2">
    <source>
        <dbReference type="Proteomes" id="UP000533017"/>
    </source>
</evidence>
<sequence>MKPLFALVQQAFTLVEEAFAFVEEAPAVLGLVLAFVGDPVPLVGYLVSSVAVGLALGGDPVSVVGRGVSFRSGPFMLVRAEGACLVDESAAGVGGQLAEEGCKGPVGHCPDPFGCGEVAAAVRLVGFTGLIGAVMGRAVPQLRGEAPLVRGLLVPLLGEYSLGSTSGHLTLCCALG</sequence>
<dbReference type="RefSeq" id="WP_139239273.1">
    <property type="nucleotide sequence ID" value="NZ_FOOI01000031.1"/>
</dbReference>
<dbReference type="EMBL" id="JACBZA010000001">
    <property type="protein sequence ID" value="NYH86715.1"/>
    <property type="molecule type" value="Genomic_DNA"/>
</dbReference>
<gene>
    <name evidence="1" type="ORF">FHR37_005566</name>
</gene>
<reference evidence="1 2" key="1">
    <citation type="submission" date="2020-07" db="EMBL/GenBank/DDBJ databases">
        <title>Sequencing the genomes of 1000 actinobacteria strains.</title>
        <authorList>
            <person name="Klenk H.-P."/>
        </authorList>
    </citation>
    <scope>NUCLEOTIDE SEQUENCE [LARGE SCALE GENOMIC DNA]</scope>
    <source>
        <strain evidence="1 2">DSM 45117</strain>
    </source>
</reference>
<organism evidence="1 2">
    <name type="scientific">Actinopolymorpha cephalotaxi</name>
    <dbReference type="NCBI Taxonomy" id="504797"/>
    <lineage>
        <taxon>Bacteria</taxon>
        <taxon>Bacillati</taxon>
        <taxon>Actinomycetota</taxon>
        <taxon>Actinomycetes</taxon>
        <taxon>Propionibacteriales</taxon>
        <taxon>Actinopolymorphaceae</taxon>
        <taxon>Actinopolymorpha</taxon>
    </lineage>
</organism>
<name>A0ABX2SE07_9ACTN</name>
<dbReference type="Proteomes" id="UP000533017">
    <property type="component" value="Unassembled WGS sequence"/>
</dbReference>
<keyword evidence="2" id="KW-1185">Reference proteome</keyword>
<accession>A0ABX2SE07</accession>
<protein>
    <submittedName>
        <fullName evidence="1">Uncharacterized protein</fullName>
    </submittedName>
</protein>
<comment type="caution">
    <text evidence="1">The sequence shown here is derived from an EMBL/GenBank/DDBJ whole genome shotgun (WGS) entry which is preliminary data.</text>
</comment>
<proteinExistence type="predicted"/>